<organism evidence="2 3">
    <name type="scientific">Candidatus Magasanikbacteria bacterium RIFCSPLOWO2_01_FULL_40_15</name>
    <dbReference type="NCBI Taxonomy" id="1798686"/>
    <lineage>
        <taxon>Bacteria</taxon>
        <taxon>Candidatus Magasanikiibacteriota</taxon>
    </lineage>
</organism>
<name>A0A1F6N0Q1_9BACT</name>
<feature type="transmembrane region" description="Helical" evidence="1">
    <location>
        <begin position="7"/>
        <end position="27"/>
    </location>
</feature>
<evidence type="ECO:0008006" key="4">
    <source>
        <dbReference type="Google" id="ProtNLM"/>
    </source>
</evidence>
<comment type="caution">
    <text evidence="2">The sequence shown here is derived from an EMBL/GenBank/DDBJ whole genome shotgun (WGS) entry which is preliminary data.</text>
</comment>
<dbReference type="PANTHER" id="PTHR37304">
    <property type="entry name" value="MEMBRANE PROTEIN-RELATED"/>
    <property type="match status" value="1"/>
</dbReference>
<feature type="transmembrane region" description="Helical" evidence="1">
    <location>
        <begin position="39"/>
        <end position="58"/>
    </location>
</feature>
<protein>
    <recommendedName>
        <fullName evidence="4">DUF378 domain-containing protein</fullName>
    </recommendedName>
</protein>
<sequence>MCSVHKLACLLVLVGALNWGLVGFFQWNLVTTLLGSWPMVERAVYALVGLSAVAMLFCDSCKKCPSCKTA</sequence>
<dbReference type="EMBL" id="MFQH01000024">
    <property type="protein sequence ID" value="OGH77461.1"/>
    <property type="molecule type" value="Genomic_DNA"/>
</dbReference>
<dbReference type="Proteomes" id="UP000177040">
    <property type="component" value="Unassembled WGS sequence"/>
</dbReference>
<keyword evidence="1" id="KW-0472">Membrane</keyword>
<evidence type="ECO:0000256" key="1">
    <source>
        <dbReference type="SAM" id="Phobius"/>
    </source>
</evidence>
<keyword evidence="1" id="KW-0812">Transmembrane</keyword>
<keyword evidence="1" id="KW-1133">Transmembrane helix</keyword>
<gene>
    <name evidence="2" type="ORF">A2983_02020</name>
</gene>
<dbReference type="InterPro" id="IPR007211">
    <property type="entry name" value="DUF378"/>
</dbReference>
<dbReference type="AlphaFoldDB" id="A0A1F6N0Q1"/>
<evidence type="ECO:0000313" key="2">
    <source>
        <dbReference type="EMBL" id="OGH77461.1"/>
    </source>
</evidence>
<accession>A0A1F6N0Q1</accession>
<proteinExistence type="predicted"/>
<evidence type="ECO:0000313" key="3">
    <source>
        <dbReference type="Proteomes" id="UP000177040"/>
    </source>
</evidence>
<dbReference type="PANTHER" id="PTHR37304:SF1">
    <property type="entry name" value="MEMBRANE PROTEIN"/>
    <property type="match status" value="1"/>
</dbReference>
<reference evidence="2 3" key="1">
    <citation type="journal article" date="2016" name="Nat. Commun.">
        <title>Thousands of microbial genomes shed light on interconnected biogeochemical processes in an aquifer system.</title>
        <authorList>
            <person name="Anantharaman K."/>
            <person name="Brown C.T."/>
            <person name="Hug L.A."/>
            <person name="Sharon I."/>
            <person name="Castelle C.J."/>
            <person name="Probst A.J."/>
            <person name="Thomas B.C."/>
            <person name="Singh A."/>
            <person name="Wilkins M.J."/>
            <person name="Karaoz U."/>
            <person name="Brodie E.L."/>
            <person name="Williams K.H."/>
            <person name="Hubbard S.S."/>
            <person name="Banfield J.F."/>
        </authorList>
    </citation>
    <scope>NUCLEOTIDE SEQUENCE [LARGE SCALE GENOMIC DNA]</scope>
</reference>
<dbReference type="Pfam" id="PF04070">
    <property type="entry name" value="DUF378"/>
    <property type="match status" value="1"/>
</dbReference>